<organism evidence="2 3">
    <name type="scientific">Pseudocercospora musae</name>
    <dbReference type="NCBI Taxonomy" id="113226"/>
    <lineage>
        <taxon>Eukaryota</taxon>
        <taxon>Fungi</taxon>
        <taxon>Dikarya</taxon>
        <taxon>Ascomycota</taxon>
        <taxon>Pezizomycotina</taxon>
        <taxon>Dothideomycetes</taxon>
        <taxon>Dothideomycetidae</taxon>
        <taxon>Mycosphaerellales</taxon>
        <taxon>Mycosphaerellaceae</taxon>
        <taxon>Pseudocercospora</taxon>
    </lineage>
</organism>
<evidence type="ECO:0000256" key="1">
    <source>
        <dbReference type="SAM" id="MobiDB-lite"/>
    </source>
</evidence>
<dbReference type="Proteomes" id="UP000073492">
    <property type="component" value="Unassembled WGS sequence"/>
</dbReference>
<comment type="caution">
    <text evidence="2">The sequence shown here is derived from an EMBL/GenBank/DDBJ whole genome shotgun (WGS) entry which is preliminary data.</text>
</comment>
<feature type="region of interest" description="Disordered" evidence="1">
    <location>
        <begin position="34"/>
        <end position="60"/>
    </location>
</feature>
<reference evidence="2 3" key="1">
    <citation type="submission" date="2015-07" db="EMBL/GenBank/DDBJ databases">
        <title>Comparative genomics of the Sigatoka disease complex on banana suggests a link between parallel evolutionary changes in Pseudocercospora fijiensis and Pseudocercospora eumusae and increased virulence on the banana host.</title>
        <authorList>
            <person name="Chang T.-C."/>
            <person name="Salvucci A."/>
            <person name="Crous P.W."/>
            <person name="Stergiopoulos I."/>
        </authorList>
    </citation>
    <scope>NUCLEOTIDE SEQUENCE [LARGE SCALE GENOMIC DNA]</scope>
    <source>
        <strain evidence="2 3">CBS 116634</strain>
    </source>
</reference>
<evidence type="ECO:0000313" key="3">
    <source>
        <dbReference type="Proteomes" id="UP000073492"/>
    </source>
</evidence>
<gene>
    <name evidence="2" type="ORF">AC579_8975</name>
</gene>
<dbReference type="AlphaFoldDB" id="A0A139HNU8"/>
<evidence type="ECO:0000313" key="2">
    <source>
        <dbReference type="EMBL" id="KXT04128.1"/>
    </source>
</evidence>
<accession>A0A139HNU8</accession>
<keyword evidence="3" id="KW-1185">Reference proteome</keyword>
<sequence>MADEAFKALKQWEELDEIRQRKANAQRKADAELALINGGGNGSGSAGASAPPATQKDKGEPYIPPKFVSFLDEMAEVPPACLRQVYNDTFDLASMSKMKTSMAIGPRRDDLNDEEAVLLNVIRGKSITTSFVKIYDIASTAFFVEIFANYTRAMCTSHGHIPGLITAIISFGACVFRHVSEGYR</sequence>
<name>A0A139HNU8_9PEZI</name>
<protein>
    <submittedName>
        <fullName evidence="2">Uncharacterized protein</fullName>
    </submittedName>
</protein>
<dbReference type="EMBL" id="LFZO01000593">
    <property type="protein sequence ID" value="KXT04128.1"/>
    <property type="molecule type" value="Genomic_DNA"/>
</dbReference>
<proteinExistence type="predicted"/>